<dbReference type="VEuPathDB" id="FungiDB:MUCCIDRAFT_160288"/>
<reference evidence="2 3" key="1">
    <citation type="submission" date="2015-06" db="EMBL/GenBank/DDBJ databases">
        <title>Expansion of signal transduction pathways in fungi by whole-genome duplication.</title>
        <authorList>
            <consortium name="DOE Joint Genome Institute"/>
            <person name="Corrochano L.M."/>
            <person name="Kuo A."/>
            <person name="Marcet-Houben M."/>
            <person name="Polaino S."/>
            <person name="Salamov A."/>
            <person name="Villalobos J.M."/>
            <person name="Alvarez M.I."/>
            <person name="Avalos J."/>
            <person name="Benito E.P."/>
            <person name="Benoit I."/>
            <person name="Burger G."/>
            <person name="Camino L.P."/>
            <person name="Canovas D."/>
            <person name="Cerda-Olmedo E."/>
            <person name="Cheng J.-F."/>
            <person name="Dominguez A."/>
            <person name="Elias M."/>
            <person name="Eslava A.P."/>
            <person name="Glaser F."/>
            <person name="Grimwood J."/>
            <person name="Gutierrez G."/>
            <person name="Heitman J."/>
            <person name="Henrissat B."/>
            <person name="Iturriaga E.A."/>
            <person name="Lang B.F."/>
            <person name="Lavin J.L."/>
            <person name="Lee S."/>
            <person name="Li W."/>
            <person name="Lindquist E."/>
            <person name="Lopez-Garcia S."/>
            <person name="Luque E.M."/>
            <person name="Marcos A.T."/>
            <person name="Martin J."/>
            <person name="Mccluskey K."/>
            <person name="Medina H.R."/>
            <person name="Miralles-Duran A."/>
            <person name="Miyazaki A."/>
            <person name="Munoz-Torres E."/>
            <person name="Oguiza J.A."/>
            <person name="Ohm R."/>
            <person name="Olmedo M."/>
            <person name="Orejas M."/>
            <person name="Ortiz-Castellanos L."/>
            <person name="Pisabarro A.G."/>
            <person name="Rodriguez-Romero J."/>
            <person name="Ruiz-Herrera J."/>
            <person name="Ruiz-Vazquez R."/>
            <person name="Sanz C."/>
            <person name="Schackwitz W."/>
            <person name="Schmutz J."/>
            <person name="Shahriari M."/>
            <person name="Shelest E."/>
            <person name="Silva-Franco F."/>
            <person name="Soanes D."/>
            <person name="Syed K."/>
            <person name="Tagua V.G."/>
            <person name="Talbot N.J."/>
            <person name="Thon M."/>
            <person name="De Vries R.P."/>
            <person name="Wiebenga A."/>
            <person name="Yadav J.S."/>
            <person name="Braun E.L."/>
            <person name="Baker S."/>
            <person name="Garre V."/>
            <person name="Horwitz B."/>
            <person name="Torres-Martinez S."/>
            <person name="Idnurm A."/>
            <person name="Herrera-Estrella A."/>
            <person name="Gabaldon T."/>
            <person name="Grigoriev I.V."/>
        </authorList>
    </citation>
    <scope>NUCLEOTIDE SEQUENCE [LARGE SCALE GENOMIC DNA]</scope>
    <source>
        <strain evidence="2 3">CBS 277.49</strain>
    </source>
</reference>
<dbReference type="OrthoDB" id="2283661at2759"/>
<feature type="compositionally biased region" description="Basic and acidic residues" evidence="1">
    <location>
        <begin position="1"/>
        <end position="12"/>
    </location>
</feature>
<evidence type="ECO:0000313" key="3">
    <source>
        <dbReference type="Proteomes" id="UP000077051"/>
    </source>
</evidence>
<name>A0A168NRL0_MUCCL</name>
<evidence type="ECO:0000256" key="1">
    <source>
        <dbReference type="SAM" id="MobiDB-lite"/>
    </source>
</evidence>
<dbReference type="STRING" id="747725.A0A168NRL0"/>
<protein>
    <recommendedName>
        <fullName evidence="4">MULE transposase domain-containing protein</fullName>
    </recommendedName>
</protein>
<evidence type="ECO:0000313" key="2">
    <source>
        <dbReference type="EMBL" id="OAD06638.1"/>
    </source>
</evidence>
<evidence type="ECO:0008006" key="4">
    <source>
        <dbReference type="Google" id="ProtNLM"/>
    </source>
</evidence>
<feature type="region of interest" description="Disordered" evidence="1">
    <location>
        <begin position="1"/>
        <end position="26"/>
    </location>
</feature>
<dbReference type="AlphaFoldDB" id="A0A168NRL0"/>
<comment type="caution">
    <text evidence="2">The sequence shown here is derived from an EMBL/GenBank/DDBJ whole genome shotgun (WGS) entry which is preliminary data.</text>
</comment>
<accession>A0A168NRL0</accession>
<dbReference type="EMBL" id="AMYB01000002">
    <property type="protein sequence ID" value="OAD06638.1"/>
    <property type="molecule type" value="Genomic_DNA"/>
</dbReference>
<proteinExistence type="predicted"/>
<organism evidence="2 3">
    <name type="scientific">Mucor lusitanicus CBS 277.49</name>
    <dbReference type="NCBI Taxonomy" id="747725"/>
    <lineage>
        <taxon>Eukaryota</taxon>
        <taxon>Fungi</taxon>
        <taxon>Fungi incertae sedis</taxon>
        <taxon>Mucoromycota</taxon>
        <taxon>Mucoromycotina</taxon>
        <taxon>Mucoromycetes</taxon>
        <taxon>Mucorales</taxon>
        <taxon>Mucorineae</taxon>
        <taxon>Mucoraceae</taxon>
        <taxon>Mucor</taxon>
    </lineage>
</organism>
<sequence length="296" mass="33373">MEGEKRIQEQDTGKNGAPKEILKRSKKQGCTANLKATVFKTDPTKAVITTISHHNHEIGSLKDLQYLPLSDEIIKVLIETRLREVFRKRGTRFSIQQSFARYIQQNFASVNSHPAHIRSPSTLIIHRDQMVHADEIHNIYKKIQENAYIKHSDVRESIKAWLDGELNDRGFYSFLGDNFDNTYSLGFLLLWQASLLVASTSVCLDATHCVANVQNGILYTVVIRHPLTGAGCPAAYFYTNDHSMVAVKQFLLLQYTVGLRSLTKITIDMSTAEPNAIRPVGVAKCRCLVVARGRLF</sequence>
<keyword evidence="3" id="KW-1185">Reference proteome</keyword>
<gene>
    <name evidence="2" type="ORF">MUCCIDRAFT_160288</name>
</gene>
<dbReference type="Proteomes" id="UP000077051">
    <property type="component" value="Unassembled WGS sequence"/>
</dbReference>